<protein>
    <recommendedName>
        <fullName evidence="3">Cytoplasmic tRNA 2-thiolation protein 2</fullName>
    </recommendedName>
</protein>
<comment type="caution">
    <text evidence="4">The sequence shown here is derived from an EMBL/GenBank/DDBJ whole genome shotgun (WGS) entry which is preliminary data.</text>
</comment>
<dbReference type="GO" id="GO:0016783">
    <property type="term" value="F:sulfurtransferase activity"/>
    <property type="evidence" value="ECO:0007669"/>
    <property type="project" value="TreeGrafter"/>
</dbReference>
<gene>
    <name evidence="4" type="primary">RvY_06904</name>
    <name evidence="4" type="synonym">RvY_06904.1</name>
    <name evidence="4" type="ORF">RvY_06904-1</name>
</gene>
<evidence type="ECO:0000256" key="3">
    <source>
        <dbReference type="HAMAP-Rule" id="MF_03054"/>
    </source>
</evidence>
<comment type="subcellular location">
    <subcellularLocation>
        <location evidence="3">Cytoplasm</location>
    </subcellularLocation>
</comment>
<dbReference type="PANTHER" id="PTHR20882">
    <property type="entry name" value="CYTOPLASMIC TRNA 2-THIOLATION PROTEIN 2"/>
    <property type="match status" value="1"/>
</dbReference>
<evidence type="ECO:0000256" key="1">
    <source>
        <dbReference type="ARBA" id="ARBA00022490"/>
    </source>
</evidence>
<organism evidence="4 5">
    <name type="scientific">Ramazzottius varieornatus</name>
    <name type="common">Water bear</name>
    <name type="synonym">Tardigrade</name>
    <dbReference type="NCBI Taxonomy" id="947166"/>
    <lineage>
        <taxon>Eukaryota</taxon>
        <taxon>Metazoa</taxon>
        <taxon>Ecdysozoa</taxon>
        <taxon>Tardigrada</taxon>
        <taxon>Eutardigrada</taxon>
        <taxon>Parachela</taxon>
        <taxon>Hypsibioidea</taxon>
        <taxon>Ramazzottiidae</taxon>
        <taxon>Ramazzottius</taxon>
    </lineage>
</organism>
<dbReference type="SUPFAM" id="SSF52402">
    <property type="entry name" value="Adenine nucleotide alpha hydrolases-like"/>
    <property type="match status" value="1"/>
</dbReference>
<keyword evidence="2 3" id="KW-0819">tRNA processing</keyword>
<dbReference type="PANTHER" id="PTHR20882:SF14">
    <property type="entry name" value="CYTOPLASMIC TRNA 2-THIOLATION PROTEIN 2"/>
    <property type="match status" value="1"/>
</dbReference>
<dbReference type="GO" id="GO:0000049">
    <property type="term" value="F:tRNA binding"/>
    <property type="evidence" value="ECO:0007669"/>
    <property type="project" value="InterPro"/>
</dbReference>
<dbReference type="GO" id="GO:0016779">
    <property type="term" value="F:nucleotidyltransferase activity"/>
    <property type="evidence" value="ECO:0007669"/>
    <property type="project" value="UniProtKB-UniRule"/>
</dbReference>
<dbReference type="Pfam" id="PF10288">
    <property type="entry name" value="CTU2"/>
    <property type="match status" value="1"/>
</dbReference>
<dbReference type="UniPathway" id="UPA00988"/>
<comment type="function">
    <text evidence="3">Plays a central role in 2-thiolation of mcm(5)S(2)U at tRNA wobble positions of tRNA(Lys), tRNA(Glu) and tRNA(Gln). May act by forming a heterodimer with NCS6/CTU1 that ligates sulfur from thiocarboxylated URM1 onto the uridine of tRNAs at wobble position.</text>
</comment>
<dbReference type="AlphaFoldDB" id="A0A1D1V087"/>
<comment type="similarity">
    <text evidence="3">Belongs to the CTU2/NCS2 family.</text>
</comment>
<dbReference type="OrthoDB" id="25129at2759"/>
<dbReference type="EMBL" id="BDGG01000003">
    <property type="protein sequence ID" value="GAU95256.1"/>
    <property type="molecule type" value="Genomic_DNA"/>
</dbReference>
<dbReference type="InterPro" id="IPR019407">
    <property type="entry name" value="CTU2"/>
</dbReference>
<dbReference type="HAMAP" id="MF_03054">
    <property type="entry name" value="CTU2"/>
    <property type="match status" value="1"/>
</dbReference>
<evidence type="ECO:0000256" key="2">
    <source>
        <dbReference type="ARBA" id="ARBA00022694"/>
    </source>
</evidence>
<keyword evidence="1 3" id="KW-0963">Cytoplasm</keyword>
<dbReference type="InterPro" id="IPR014729">
    <property type="entry name" value="Rossmann-like_a/b/a_fold"/>
</dbReference>
<sequence length="527" mass="57770">MCQVDEDGVDLLAAGDGSEKSLADRVCVKCGEQAVIHLRDEDVKCGKCLVASVNQKFRAVLTKFQLSRSKQTILVAFSGGQVSCALLEAVREATTIPNFSRLYSVLYIEEGICDGLTEEACQKKIRNIVGKCRYIFPEVPVLVSSLEMVFAEDSIPLSYIFPANSTDTAPLTGLTEFGARFKKLLASTKSPTAREELRKLLRNNLFRRIGHQQGLKTLFVGDCADRLAVQLITDTALGRGKHLPLELGYADTRDPDFTIVRPFKDVTMKEILMYNSLRLNENIGCKRAPHGNSTRSLSRVVLVLIVFGCERAPLEGTMLIVLFDGVLSCFFGGSHAEEPSSAKKMNSVYSFTETFINSLQKDFTQTVTTLCRTGDKLCATSTGQPPAKHSIEKSSGKLCSFCCGPMDTSEEDACTAENSIALSLRLSAALPNKTVKASVDLEDFASSKHSECGSANGDCAKANGEGCCTSKERKTPEKLLCYSCRWMLSEVGDQGLLPERLMQVNSQQVRRAEMRTSIQNFLLDDDV</sequence>
<name>A0A1D1V087_RAMVA</name>
<evidence type="ECO:0000313" key="5">
    <source>
        <dbReference type="Proteomes" id="UP000186922"/>
    </source>
</evidence>
<reference evidence="4 5" key="1">
    <citation type="journal article" date="2016" name="Nat. Commun.">
        <title>Extremotolerant tardigrade genome and improved radiotolerance of human cultured cells by tardigrade-unique protein.</title>
        <authorList>
            <person name="Hashimoto T."/>
            <person name="Horikawa D.D."/>
            <person name="Saito Y."/>
            <person name="Kuwahara H."/>
            <person name="Kozuka-Hata H."/>
            <person name="Shin-I T."/>
            <person name="Minakuchi Y."/>
            <person name="Ohishi K."/>
            <person name="Motoyama A."/>
            <person name="Aizu T."/>
            <person name="Enomoto A."/>
            <person name="Kondo K."/>
            <person name="Tanaka S."/>
            <person name="Hara Y."/>
            <person name="Koshikawa S."/>
            <person name="Sagara H."/>
            <person name="Miura T."/>
            <person name="Yokobori S."/>
            <person name="Miyagawa K."/>
            <person name="Suzuki Y."/>
            <person name="Kubo T."/>
            <person name="Oyama M."/>
            <person name="Kohara Y."/>
            <person name="Fujiyama A."/>
            <person name="Arakawa K."/>
            <person name="Katayama T."/>
            <person name="Toyoda A."/>
            <person name="Kunieda T."/>
        </authorList>
    </citation>
    <scope>NUCLEOTIDE SEQUENCE [LARGE SCALE GENOMIC DNA]</scope>
    <source>
        <strain evidence="4 5">YOKOZUNA-1</strain>
    </source>
</reference>
<dbReference type="STRING" id="947166.A0A1D1V087"/>
<dbReference type="GO" id="GO:0005829">
    <property type="term" value="C:cytosol"/>
    <property type="evidence" value="ECO:0007669"/>
    <property type="project" value="TreeGrafter"/>
</dbReference>
<dbReference type="GO" id="GO:0002143">
    <property type="term" value="P:tRNA wobble position uridine thiolation"/>
    <property type="evidence" value="ECO:0007669"/>
    <property type="project" value="TreeGrafter"/>
</dbReference>
<proteinExistence type="inferred from homology"/>
<evidence type="ECO:0000313" key="4">
    <source>
        <dbReference type="EMBL" id="GAU95256.1"/>
    </source>
</evidence>
<accession>A0A1D1V087</accession>
<keyword evidence="5" id="KW-1185">Reference proteome</keyword>
<dbReference type="Gene3D" id="3.40.50.620">
    <property type="entry name" value="HUPs"/>
    <property type="match status" value="1"/>
</dbReference>
<comment type="pathway">
    <text evidence="3">tRNA modification; 5-methoxycarbonylmethyl-2-thiouridine-tRNA biosynthesis.</text>
</comment>
<dbReference type="Proteomes" id="UP000186922">
    <property type="component" value="Unassembled WGS sequence"/>
</dbReference>
<dbReference type="GO" id="GO:0032447">
    <property type="term" value="P:protein urmylation"/>
    <property type="evidence" value="ECO:0007669"/>
    <property type="project" value="UniProtKB-UniRule"/>
</dbReference>